<evidence type="ECO:0000256" key="1">
    <source>
        <dbReference type="ARBA" id="ARBA00004141"/>
    </source>
</evidence>
<name>A0A232EEQ3_9HYME</name>
<keyword evidence="4" id="KW-0769">Symport</keyword>
<dbReference type="Gene3D" id="1.20.1250.20">
    <property type="entry name" value="MFS general substrate transporter like domains"/>
    <property type="match status" value="2"/>
</dbReference>
<dbReference type="AlphaFoldDB" id="A0A232EEQ3"/>
<sequence>MWDKRFFSWAIPTRWLPVRAIICVMMFTACWTSYMCRLQMPILAVPMIAAEVNNSSVSGACVQEHSADVVTPKLAALWRNPDEVLHDIVAGEISRSKRQADDKLNPGQREIGDLMSGRPFDWSPQVRGQLLAAYAYGNVPGNLLGGIMSMRFGPRQTILWTSLVAAIASLLSPILANIHWGALLGTRVLVGLTGGVIFPACHTMVAKWSPPDEKARFVWSLLGGTFGTILTYPMIAGIADHVNWECGWYIPSALMLVWVFFWYLLAYDSPLEHPAITEEEKNFIITSQAGTVRSEKPSLKETPLGQIFSSVPFLSLVVCHFGNLFLLFFYQNSMMLYLTKALGFQLTKGGFLASLPWLGRMVFGFFFSWAGDTVKKRQIISLTAFRKCATIFCKQLYRVNDVQYGATAHFLPGICLIVVGYVGCSFTLANVFLFLALGFNGAASIANLSNNQDLSPNYAGFLYGIMNTIGTTTGMIIPPMVEAIAGKYGTNMRSWHGPILWYLKHSTVVYQEILFADSSEEDTNITALLMYKHFAYYNDILVTNSIRNSLNPIDKWQIVFWIGAAVCIFCMIVFIIGGSAKIQSWNEPRQRDAKNATSANA</sequence>
<organism evidence="8 9">
    <name type="scientific">Trichomalopsis sarcophagae</name>
    <dbReference type="NCBI Taxonomy" id="543379"/>
    <lineage>
        <taxon>Eukaryota</taxon>
        <taxon>Metazoa</taxon>
        <taxon>Ecdysozoa</taxon>
        <taxon>Arthropoda</taxon>
        <taxon>Hexapoda</taxon>
        <taxon>Insecta</taxon>
        <taxon>Pterygota</taxon>
        <taxon>Neoptera</taxon>
        <taxon>Endopterygota</taxon>
        <taxon>Hymenoptera</taxon>
        <taxon>Apocrita</taxon>
        <taxon>Proctotrupomorpha</taxon>
        <taxon>Chalcidoidea</taxon>
        <taxon>Pteromalidae</taxon>
        <taxon>Pteromalinae</taxon>
        <taxon>Trichomalopsis</taxon>
    </lineage>
</organism>
<gene>
    <name evidence="8" type="ORF">TSAR_005319</name>
</gene>
<accession>A0A232EEQ3</accession>
<keyword evidence="3" id="KW-0812">Transmembrane</keyword>
<evidence type="ECO:0000256" key="5">
    <source>
        <dbReference type="ARBA" id="ARBA00022989"/>
    </source>
</evidence>
<keyword evidence="9" id="KW-1185">Reference proteome</keyword>
<evidence type="ECO:0000256" key="2">
    <source>
        <dbReference type="ARBA" id="ARBA00022448"/>
    </source>
</evidence>
<keyword evidence="6" id="KW-0472">Membrane</keyword>
<reference evidence="8 9" key="1">
    <citation type="journal article" date="2017" name="Curr. Biol.">
        <title>The Evolution of Venom by Co-option of Single-Copy Genes.</title>
        <authorList>
            <person name="Martinson E.O."/>
            <person name="Mrinalini"/>
            <person name="Kelkar Y.D."/>
            <person name="Chang C.H."/>
            <person name="Werren J.H."/>
        </authorList>
    </citation>
    <scope>NUCLEOTIDE SEQUENCE [LARGE SCALE GENOMIC DNA]</scope>
    <source>
        <strain evidence="8 9">Alberta</strain>
        <tissue evidence="8">Whole body</tissue>
    </source>
</reference>
<dbReference type="GO" id="GO:0016020">
    <property type="term" value="C:membrane"/>
    <property type="evidence" value="ECO:0007669"/>
    <property type="project" value="UniProtKB-SubCell"/>
</dbReference>
<dbReference type="InterPro" id="IPR050382">
    <property type="entry name" value="MFS_Na/Anion_cotransporter"/>
</dbReference>
<dbReference type="OrthoDB" id="2985014at2759"/>
<evidence type="ECO:0000259" key="7">
    <source>
        <dbReference type="PROSITE" id="PS50850"/>
    </source>
</evidence>
<evidence type="ECO:0000313" key="9">
    <source>
        <dbReference type="Proteomes" id="UP000215335"/>
    </source>
</evidence>
<dbReference type="InterPro" id="IPR020846">
    <property type="entry name" value="MFS_dom"/>
</dbReference>
<dbReference type="PROSITE" id="PS51257">
    <property type="entry name" value="PROKAR_LIPOPROTEIN"/>
    <property type="match status" value="1"/>
</dbReference>
<keyword evidence="5" id="KW-1133">Transmembrane helix</keyword>
<dbReference type="FunFam" id="1.20.1250.20:FF:000003">
    <property type="entry name" value="Solute carrier family 17 member 3"/>
    <property type="match status" value="1"/>
</dbReference>
<dbReference type="GO" id="GO:0006820">
    <property type="term" value="P:monoatomic anion transport"/>
    <property type="evidence" value="ECO:0007669"/>
    <property type="project" value="TreeGrafter"/>
</dbReference>
<dbReference type="SUPFAM" id="SSF103473">
    <property type="entry name" value="MFS general substrate transporter"/>
    <property type="match status" value="1"/>
</dbReference>
<protein>
    <recommendedName>
        <fullName evidence="7">Major facilitator superfamily (MFS) profile domain-containing protein</fullName>
    </recommendedName>
</protein>
<dbReference type="Proteomes" id="UP000215335">
    <property type="component" value="Unassembled WGS sequence"/>
</dbReference>
<dbReference type="EMBL" id="NNAY01005238">
    <property type="protein sequence ID" value="OXU16846.1"/>
    <property type="molecule type" value="Genomic_DNA"/>
</dbReference>
<dbReference type="InterPro" id="IPR036259">
    <property type="entry name" value="MFS_trans_sf"/>
</dbReference>
<comment type="caution">
    <text evidence="8">The sequence shown here is derived from an EMBL/GenBank/DDBJ whole genome shotgun (WGS) entry which is preliminary data.</text>
</comment>
<dbReference type="GO" id="GO:0015293">
    <property type="term" value="F:symporter activity"/>
    <property type="evidence" value="ECO:0007669"/>
    <property type="project" value="UniProtKB-KW"/>
</dbReference>
<feature type="domain" description="Major facilitator superfamily (MFS) profile" evidence="7">
    <location>
        <begin position="39"/>
        <end position="522"/>
    </location>
</feature>
<evidence type="ECO:0000313" key="8">
    <source>
        <dbReference type="EMBL" id="OXU16846.1"/>
    </source>
</evidence>
<dbReference type="PROSITE" id="PS50850">
    <property type="entry name" value="MFS"/>
    <property type="match status" value="1"/>
</dbReference>
<dbReference type="Pfam" id="PF07690">
    <property type="entry name" value="MFS_1"/>
    <property type="match status" value="1"/>
</dbReference>
<dbReference type="PANTHER" id="PTHR11662">
    <property type="entry name" value="SOLUTE CARRIER FAMILY 17"/>
    <property type="match status" value="1"/>
</dbReference>
<evidence type="ECO:0000256" key="3">
    <source>
        <dbReference type="ARBA" id="ARBA00022692"/>
    </source>
</evidence>
<dbReference type="STRING" id="543379.A0A232EEQ3"/>
<dbReference type="PANTHER" id="PTHR11662:SF336">
    <property type="entry name" value="LP19554P"/>
    <property type="match status" value="1"/>
</dbReference>
<evidence type="ECO:0000256" key="4">
    <source>
        <dbReference type="ARBA" id="ARBA00022847"/>
    </source>
</evidence>
<proteinExistence type="predicted"/>
<dbReference type="InterPro" id="IPR011701">
    <property type="entry name" value="MFS"/>
</dbReference>
<evidence type="ECO:0000256" key="6">
    <source>
        <dbReference type="ARBA" id="ARBA00023136"/>
    </source>
</evidence>
<keyword evidence="2" id="KW-0813">Transport</keyword>
<comment type="subcellular location">
    <subcellularLocation>
        <location evidence="1">Membrane</location>
        <topology evidence="1">Multi-pass membrane protein</topology>
    </subcellularLocation>
</comment>